<accession>A0A1G6ZE26</accession>
<protein>
    <submittedName>
        <fullName evidence="1">Uncharacterized protein</fullName>
    </submittedName>
</protein>
<name>A0A1G6ZE26_9SPHI</name>
<sequence>MKQMVQNRIVRHLKNKLETEARQHLAKIQELIDHYHQIPFIQEYLKKPINPRNNEENKWLTFYKRTLAKRDEIVQYLLHDILERAIQKSSSSKSSWGENLEDIQREFQRADDFPYLEMPYGWSIHFILNMEKLDYRMINPLLNKVGWFDVDKLYGIDYTDQINKTIQFRVSKSRFFETLISELRQIPVVREREDIFNQMSELFNTSIF</sequence>
<evidence type="ECO:0000313" key="1">
    <source>
        <dbReference type="EMBL" id="SDE00791.1"/>
    </source>
</evidence>
<dbReference type="AlphaFoldDB" id="A0A1G6ZE26"/>
<organism evidence="1 2">
    <name type="scientific">Pedobacter soli</name>
    <dbReference type="NCBI Taxonomy" id="390242"/>
    <lineage>
        <taxon>Bacteria</taxon>
        <taxon>Pseudomonadati</taxon>
        <taxon>Bacteroidota</taxon>
        <taxon>Sphingobacteriia</taxon>
        <taxon>Sphingobacteriales</taxon>
        <taxon>Sphingobacteriaceae</taxon>
        <taxon>Pedobacter</taxon>
    </lineage>
</organism>
<reference evidence="2" key="1">
    <citation type="submission" date="2016-10" db="EMBL/GenBank/DDBJ databases">
        <authorList>
            <person name="Varghese N."/>
            <person name="Submissions S."/>
        </authorList>
    </citation>
    <scope>NUCLEOTIDE SEQUENCE [LARGE SCALE GENOMIC DNA]</scope>
    <source>
        <strain evidence="2">DSM 18609</strain>
    </source>
</reference>
<gene>
    <name evidence="1" type="ORF">SAMN04488024_11071</name>
</gene>
<keyword evidence="2" id="KW-1185">Reference proteome</keyword>
<dbReference type="EMBL" id="FMZH01000010">
    <property type="protein sequence ID" value="SDE00791.1"/>
    <property type="molecule type" value="Genomic_DNA"/>
</dbReference>
<dbReference type="Proteomes" id="UP000199455">
    <property type="component" value="Unassembled WGS sequence"/>
</dbReference>
<evidence type="ECO:0000313" key="2">
    <source>
        <dbReference type="Proteomes" id="UP000199455"/>
    </source>
</evidence>
<proteinExistence type="predicted"/>